<evidence type="ECO:0000256" key="1">
    <source>
        <dbReference type="ARBA" id="ARBA00005017"/>
    </source>
</evidence>
<dbReference type="GO" id="GO:0006696">
    <property type="term" value="P:ergosterol biosynthetic process"/>
    <property type="evidence" value="ECO:0007669"/>
    <property type="project" value="TreeGrafter"/>
</dbReference>
<sequence>MAGIEDPITVIASPGKVLIVGGYLVLNKSYSGLVISVDARVYSAVRTISHTQNTPTSQFSVKVNSFQFTDGFWEYIVKRSVEADGSLTTSVVQVENEHSTKNKFIHTVLETVFWIISHRNPEEINNLCDKSSTVSIVLGTDNDFYSQRSHFDSPSPSSQSIVKSDSQNNFISIEQLQSLPRFNLTNSTIGNVHKTGLGSSAALVSSLTASLLLHFGIVSKSSFATFTQLNPKAKVTSFEKLSTSSELAFKDNDRNIINSSDWHSKINNFDLKLIHNASQFSHCLAQGKIGSGFDVSCAIYGSHIYNRFSPSLIQSAMTLPNSRSVNFVVDPSNSKFDSKVQKVFLPHGLHLVLVDINSGSNTPSMVSKVLAWKTEFPDEGSQIWESISSKNDKVCTLFEKLDQLYTNNPESYTAALDLCSTHPAAEWGLLVGKCADLISIQVIYILIEVFNTSNEIRRLMKRMGDLSGVPIEPDQQTSLIDKCLLFPGVVMAGVPGAGGFDAIYCIVINESTRYDLVNSYIFKENSELTVTPLVCEEGDKDHDGCVLVDTDIDILYSHFS</sequence>
<dbReference type="EC" id="2.7.4.2" evidence="3 13"/>
<organism evidence="14 15">
    <name type="scientific">Smittium mucronatum</name>
    <dbReference type="NCBI Taxonomy" id="133383"/>
    <lineage>
        <taxon>Eukaryota</taxon>
        <taxon>Fungi</taxon>
        <taxon>Fungi incertae sedis</taxon>
        <taxon>Zoopagomycota</taxon>
        <taxon>Kickxellomycotina</taxon>
        <taxon>Harpellomycetes</taxon>
        <taxon>Harpellales</taxon>
        <taxon>Legeriomycetaceae</taxon>
        <taxon>Smittium</taxon>
    </lineage>
</organism>
<evidence type="ECO:0000256" key="12">
    <source>
        <dbReference type="ARBA" id="ARBA00029326"/>
    </source>
</evidence>
<evidence type="ECO:0000256" key="9">
    <source>
        <dbReference type="ARBA" id="ARBA00022955"/>
    </source>
</evidence>
<dbReference type="InterPro" id="IPR014721">
    <property type="entry name" value="Ribsml_uS5_D2-typ_fold_subgr"/>
</dbReference>
<evidence type="ECO:0000256" key="7">
    <source>
        <dbReference type="ARBA" id="ARBA00022777"/>
    </source>
</evidence>
<evidence type="ECO:0000256" key="11">
    <source>
        <dbReference type="ARBA" id="ARBA00023221"/>
    </source>
</evidence>
<comment type="similarity">
    <text evidence="2 13">Belongs to the GHMP kinase family. Mevalonate kinase subfamily.</text>
</comment>
<accession>A0A1R0H0N5</accession>
<dbReference type="InterPro" id="IPR020568">
    <property type="entry name" value="Ribosomal_Su5_D2-typ_SF"/>
</dbReference>
<evidence type="ECO:0000256" key="13">
    <source>
        <dbReference type="PIRNR" id="PIRNR017288"/>
    </source>
</evidence>
<dbReference type="GO" id="GO:0004631">
    <property type="term" value="F:phosphomevalonate kinase activity"/>
    <property type="evidence" value="ECO:0007669"/>
    <property type="project" value="UniProtKB-UniRule"/>
</dbReference>
<dbReference type="Gene3D" id="3.30.230.10">
    <property type="match status" value="1"/>
</dbReference>
<keyword evidence="4 13" id="KW-0444">Lipid biosynthesis</keyword>
<dbReference type="Proteomes" id="UP000187455">
    <property type="component" value="Unassembled WGS sequence"/>
</dbReference>
<dbReference type="InterPro" id="IPR016005">
    <property type="entry name" value="Erg8"/>
</dbReference>
<dbReference type="GO" id="GO:0005524">
    <property type="term" value="F:ATP binding"/>
    <property type="evidence" value="ECO:0007669"/>
    <property type="project" value="UniProtKB-UniRule"/>
</dbReference>
<evidence type="ECO:0000256" key="8">
    <source>
        <dbReference type="ARBA" id="ARBA00022840"/>
    </source>
</evidence>
<proteinExistence type="inferred from homology"/>
<keyword evidence="6" id="KW-0547">Nucleotide-binding</keyword>
<evidence type="ECO:0000256" key="2">
    <source>
        <dbReference type="ARBA" id="ARBA00006495"/>
    </source>
</evidence>
<dbReference type="EMBL" id="LSSL01001317">
    <property type="protein sequence ID" value="OLY82701.1"/>
    <property type="molecule type" value="Genomic_DNA"/>
</dbReference>
<evidence type="ECO:0000256" key="10">
    <source>
        <dbReference type="ARBA" id="ARBA00023098"/>
    </source>
</evidence>
<keyword evidence="7 13" id="KW-0418">Kinase</keyword>
<protein>
    <recommendedName>
        <fullName evidence="3 13">Phosphomevalonate kinase</fullName>
        <ecNumber evidence="3 13">2.7.4.2</ecNumber>
    </recommendedName>
</protein>
<keyword evidence="15" id="KW-1185">Reference proteome</keyword>
<evidence type="ECO:0000256" key="6">
    <source>
        <dbReference type="ARBA" id="ARBA00022741"/>
    </source>
</evidence>
<keyword evidence="9 13" id="KW-0752">Steroid biosynthesis</keyword>
<dbReference type="PANTHER" id="PTHR31814:SF2">
    <property type="entry name" value="PHOSPHOMEVALONATE KINASE"/>
    <property type="match status" value="1"/>
</dbReference>
<dbReference type="SUPFAM" id="SSF54211">
    <property type="entry name" value="Ribosomal protein S5 domain 2-like"/>
    <property type="match status" value="1"/>
</dbReference>
<comment type="catalytic activity">
    <reaction evidence="12">
        <text>(R)-5-phosphomevalonate + ATP = (R)-5-diphosphomevalonate + ADP</text>
        <dbReference type="Rhea" id="RHEA:16341"/>
        <dbReference type="ChEBI" id="CHEBI:30616"/>
        <dbReference type="ChEBI" id="CHEBI:57557"/>
        <dbReference type="ChEBI" id="CHEBI:58146"/>
        <dbReference type="ChEBI" id="CHEBI:456216"/>
        <dbReference type="EC" id="2.7.4.2"/>
    </reaction>
    <physiologicalReaction direction="left-to-right" evidence="12">
        <dbReference type="Rhea" id="RHEA:16342"/>
    </physiologicalReaction>
</comment>
<evidence type="ECO:0000256" key="5">
    <source>
        <dbReference type="ARBA" id="ARBA00022679"/>
    </source>
</evidence>
<comment type="pathway">
    <text evidence="1 13">Isoprenoid biosynthesis; isopentenyl diphosphate biosynthesis via mevalonate pathway; isopentenyl diphosphate from (R)-mevalonate: step 2/3.</text>
</comment>
<keyword evidence="11 13" id="KW-0753">Steroid metabolism</keyword>
<gene>
    <name evidence="14" type="ORF">AYI68_g3172</name>
</gene>
<evidence type="ECO:0000313" key="14">
    <source>
        <dbReference type="EMBL" id="OLY82701.1"/>
    </source>
</evidence>
<dbReference type="GO" id="GO:0005777">
    <property type="term" value="C:peroxisome"/>
    <property type="evidence" value="ECO:0007669"/>
    <property type="project" value="TreeGrafter"/>
</dbReference>
<dbReference type="GO" id="GO:0010142">
    <property type="term" value="P:farnesyl diphosphate biosynthetic process, mevalonate pathway"/>
    <property type="evidence" value="ECO:0007669"/>
    <property type="project" value="TreeGrafter"/>
</dbReference>
<name>A0A1R0H0N5_9FUNG</name>
<dbReference type="PANTHER" id="PTHR31814">
    <property type="match status" value="1"/>
</dbReference>
<keyword evidence="10 13" id="KW-0443">Lipid metabolism</keyword>
<keyword evidence="5 13" id="KW-0808">Transferase</keyword>
<evidence type="ECO:0000256" key="4">
    <source>
        <dbReference type="ARBA" id="ARBA00022516"/>
    </source>
</evidence>
<evidence type="ECO:0000313" key="15">
    <source>
        <dbReference type="Proteomes" id="UP000187455"/>
    </source>
</evidence>
<dbReference type="InterPro" id="IPR035102">
    <property type="entry name" value="Phosphomevalonate_kinase"/>
</dbReference>
<dbReference type="PIRSF" id="PIRSF017288">
    <property type="entry name" value="PMK_GHMP_euk"/>
    <property type="match status" value="1"/>
</dbReference>
<dbReference type="GO" id="GO:0019287">
    <property type="term" value="P:isopentenyl diphosphate biosynthetic process, mevalonate pathway"/>
    <property type="evidence" value="ECO:0007669"/>
    <property type="project" value="UniProtKB-UniRule"/>
</dbReference>
<dbReference type="AlphaFoldDB" id="A0A1R0H0N5"/>
<reference evidence="14 15" key="1">
    <citation type="journal article" date="2016" name="Mol. Biol. Evol.">
        <title>Genome-Wide Survey of Gut Fungi (Harpellales) Reveals the First Horizontally Transferred Ubiquitin Gene from a Mosquito Host.</title>
        <authorList>
            <person name="Wang Y."/>
            <person name="White M.M."/>
            <person name="Kvist S."/>
            <person name="Moncalvo J.M."/>
        </authorList>
    </citation>
    <scope>NUCLEOTIDE SEQUENCE [LARGE SCALE GENOMIC DNA]</scope>
    <source>
        <strain evidence="14 15">ALG-7-W6</strain>
    </source>
</reference>
<evidence type="ECO:0000256" key="3">
    <source>
        <dbReference type="ARBA" id="ARBA00012958"/>
    </source>
</evidence>
<dbReference type="UniPathway" id="UPA00057">
    <property type="reaction ID" value="UER00099"/>
</dbReference>
<dbReference type="OrthoDB" id="10262935at2759"/>
<comment type="caution">
    <text evidence="14">The sequence shown here is derived from an EMBL/GenBank/DDBJ whole genome shotgun (WGS) entry which is preliminary data.</text>
</comment>
<keyword evidence="8" id="KW-0067">ATP-binding</keyword>
<dbReference type="STRING" id="133383.A0A1R0H0N5"/>